<evidence type="ECO:0000256" key="2">
    <source>
        <dbReference type="ARBA" id="ARBA00023242"/>
    </source>
</evidence>
<evidence type="ECO:0000256" key="1">
    <source>
        <dbReference type="ARBA" id="ARBA00004123"/>
    </source>
</evidence>
<evidence type="ECO:0000259" key="3">
    <source>
        <dbReference type="PROSITE" id="PS50181"/>
    </source>
</evidence>
<dbReference type="AlphaFoldDB" id="A0A365NGD5"/>
<gene>
    <name evidence="4" type="ORF">FPRO05_09170</name>
</gene>
<keyword evidence="2" id="KW-0539">Nucleus</keyword>
<proteinExistence type="predicted"/>
<dbReference type="CDD" id="cd12148">
    <property type="entry name" value="fungal_TF_MHR"/>
    <property type="match status" value="1"/>
</dbReference>
<dbReference type="PANTHER" id="PTHR31001">
    <property type="entry name" value="UNCHARACTERIZED TRANSCRIPTIONAL REGULATORY PROTEIN"/>
    <property type="match status" value="1"/>
</dbReference>
<dbReference type="GO" id="GO:0008270">
    <property type="term" value="F:zinc ion binding"/>
    <property type="evidence" value="ECO:0007669"/>
    <property type="project" value="InterPro"/>
</dbReference>
<evidence type="ECO:0000313" key="5">
    <source>
        <dbReference type="Proteomes" id="UP000251714"/>
    </source>
</evidence>
<dbReference type="Proteomes" id="UP000251714">
    <property type="component" value="Unassembled WGS sequence"/>
</dbReference>
<protein>
    <recommendedName>
        <fullName evidence="3">F-box domain-containing protein</fullName>
    </recommendedName>
</protein>
<organism evidence="4 5">
    <name type="scientific">Gibberella intermedia</name>
    <name type="common">Bulb rot disease fungus</name>
    <name type="synonym">Fusarium proliferatum</name>
    <dbReference type="NCBI Taxonomy" id="948311"/>
    <lineage>
        <taxon>Eukaryota</taxon>
        <taxon>Fungi</taxon>
        <taxon>Dikarya</taxon>
        <taxon>Ascomycota</taxon>
        <taxon>Pezizomycotina</taxon>
        <taxon>Sordariomycetes</taxon>
        <taxon>Hypocreomycetidae</taxon>
        <taxon>Hypocreales</taxon>
        <taxon>Nectriaceae</taxon>
        <taxon>Fusarium</taxon>
        <taxon>Fusarium fujikuroi species complex</taxon>
    </lineage>
</organism>
<dbReference type="GO" id="GO:0005634">
    <property type="term" value="C:nucleus"/>
    <property type="evidence" value="ECO:0007669"/>
    <property type="project" value="UniProtKB-SubCell"/>
</dbReference>
<accession>A0A365NGD5</accession>
<dbReference type="GO" id="GO:0003677">
    <property type="term" value="F:DNA binding"/>
    <property type="evidence" value="ECO:0007669"/>
    <property type="project" value="InterPro"/>
</dbReference>
<comment type="subcellular location">
    <subcellularLocation>
        <location evidence="1">Nucleus</location>
    </subcellularLocation>
</comment>
<feature type="domain" description="F-box" evidence="3">
    <location>
        <begin position="563"/>
        <end position="600"/>
    </location>
</feature>
<dbReference type="SMART" id="SM00906">
    <property type="entry name" value="Fungal_trans"/>
    <property type="match status" value="1"/>
</dbReference>
<dbReference type="InterPro" id="IPR050613">
    <property type="entry name" value="Sec_Metabolite_Reg"/>
</dbReference>
<dbReference type="PROSITE" id="PS50181">
    <property type="entry name" value="FBOX"/>
    <property type="match status" value="1"/>
</dbReference>
<evidence type="ECO:0000313" key="4">
    <source>
        <dbReference type="EMBL" id="RBA19870.1"/>
    </source>
</evidence>
<dbReference type="InterPro" id="IPR007219">
    <property type="entry name" value="XnlR_reg_dom"/>
</dbReference>
<dbReference type="EMBL" id="PKMI01000010">
    <property type="protein sequence ID" value="RBA19870.1"/>
    <property type="molecule type" value="Genomic_DNA"/>
</dbReference>
<name>A0A365NGD5_GIBIN</name>
<dbReference type="InterPro" id="IPR001810">
    <property type="entry name" value="F-box_dom"/>
</dbReference>
<comment type="caution">
    <text evidence="4">The sequence shown here is derived from an EMBL/GenBank/DDBJ whole genome shotgun (WGS) entry which is preliminary data.</text>
</comment>
<dbReference type="GO" id="GO:0006351">
    <property type="term" value="P:DNA-templated transcription"/>
    <property type="evidence" value="ECO:0007669"/>
    <property type="project" value="InterPro"/>
</dbReference>
<sequence length="947" mass="106484">METPVPTPPFFGRAGHNEIFEEAKNCLSQLDSSDLDSQEACTPCSHSNKPIRFQELPPSIKQSCLALLGCVFGPSYEHMISQGTKNENRLWSNLTVPAVINSLEATFGTKLDRRKLNLELIAQQICNNTAQPFQDIDTSSQEWVNQLCGPNLRWESIGLLWSVLRRIPGSFDPIEKNQFHVLESGTANKPVLAFLRHSINLARHFTLANVIILDLLFQKAIMESMIVGDASLICWSSFADAVSVMTYLGVHAENLTGPYRPSLSSEHKRRLFGRVYNLDKAIVAFTGRPPLLNPRFCSTPPPLDLSDEDLLAGGAALERAVSELDSRGWNLRGGVYPSSICRAGYLMAQILNEIIDISLASGANATVETIRNLKQWQLNIFAELPRCLVYDPDDPTDLPLPKAEIRSYDKDLSDPPVEANVVSLKIFIRLTHLQNMFLLERLLLQYGCPDEGDVLLVSYEMITLTLMFWMHKDRFRDIRRDMEWLLMAFAVPGGGILCLELLSPTFQGKHPKDSRLSRSSIVQQLSLLVGFLDWVHPSAPNGDLCASCGALQRIAIMAATSTTPELATMPTEILCMIGDNLSVNEIKDWTLVSKRFREILLPKLCKHLKFSGNMKELTNSLNAYHARKTASFRHLVRRHARLVTFEVTRFNNLSEMNAWLQGYGIKSIPIGRFLADTPDLHGIVFIIWLEFAQETRKFLNLIRKGPDWEGPKHLYLEKYGKESTIGKIVGKFKTGTLEGIAVPPNIAYSGRHYDELRRNGSRLTSLRLNAQPARRVGDLSAITSFRFTPIKSISEGFPQLESLNVCDDATHSALWPPHMNDSDKHRLCRRIEGVASCLRNMRRLRRLAFTLQEARFSKNAIDALRTELLAMAMKKGLPPVNARRLEGLCRLLVTYFAAHAKGLDEVCMATKYPIFYRATLTDGAWNISEESSEDPSQKYSFPNVLGN</sequence>
<dbReference type="PANTHER" id="PTHR31001:SF40">
    <property type="entry name" value="ZN(II)2CYS6 TRANSCRIPTION FACTOR (EUROFUNG)"/>
    <property type="match status" value="1"/>
</dbReference>
<reference evidence="4 5" key="1">
    <citation type="submission" date="2017-12" db="EMBL/GenBank/DDBJ databases">
        <title>Genome sequence of the mycotoxigenic crop pathogen Fusarium proliferatum, strain ITEM 2341 from Date Palm.</title>
        <authorList>
            <person name="Almiman B.F."/>
            <person name="Shittu T.A."/>
            <person name="Muthumeenakshi S."/>
            <person name="Baroncelli R."/>
            <person name="Sreenivasaprasada S."/>
        </authorList>
    </citation>
    <scope>NUCLEOTIDE SEQUENCE [LARGE SCALE GENOMIC DNA]</scope>
    <source>
        <strain evidence="4 5">ITEM 2341</strain>
    </source>
</reference>